<dbReference type="PANTHER" id="PTHR30204:SF97">
    <property type="entry name" value="MERR FAMILY REGULATORY PROTEIN"/>
    <property type="match status" value="1"/>
</dbReference>
<dbReference type="OrthoDB" id="7849865at2"/>
<dbReference type="InterPro" id="IPR047057">
    <property type="entry name" value="MerR_fam"/>
</dbReference>
<dbReference type="Pfam" id="PF13411">
    <property type="entry name" value="MerR_1"/>
    <property type="match status" value="1"/>
</dbReference>
<dbReference type="PROSITE" id="PS50937">
    <property type="entry name" value="HTH_MERR_2"/>
    <property type="match status" value="1"/>
</dbReference>
<sequence length="285" mass="30602">MHHELLTIGRFARLTRLSVKQLRHYDEIGLLAPVRVDPATGYRYYAADQARDALTIALLRDLDLPLAVIGETLASGAPDTRAKILRGERDRLAARITRDQGRLRMLSRVAEGLPSYEVTLEREHGRRLAVVRATCAAADVGKAVGECAVRLTGLLGASGVRWQGPLWGLYPLDLEERVSVAVGAEVAGVAGVDGGRPGDERLDSGGLDVEELAGGAVLSTVHSGAYGELPLAYHALFTAVHERGLTARGPVREAYLVGPGDDVAVEEYRTRLVVAVDEEEEEAVA</sequence>
<dbReference type="PANTHER" id="PTHR30204">
    <property type="entry name" value="REDOX-CYCLING DRUG-SENSING TRANSCRIPTIONAL ACTIVATOR SOXR"/>
    <property type="match status" value="1"/>
</dbReference>
<dbReference type="Proteomes" id="UP000199155">
    <property type="component" value="Unassembled WGS sequence"/>
</dbReference>
<dbReference type="InterPro" id="IPR010499">
    <property type="entry name" value="AraC_E-bd"/>
</dbReference>
<dbReference type="Pfam" id="PF06445">
    <property type="entry name" value="GyrI-like"/>
    <property type="match status" value="1"/>
</dbReference>
<evidence type="ECO:0000259" key="2">
    <source>
        <dbReference type="PROSITE" id="PS50937"/>
    </source>
</evidence>
<dbReference type="InterPro" id="IPR029442">
    <property type="entry name" value="GyrI-like"/>
</dbReference>
<dbReference type="CDD" id="cd01107">
    <property type="entry name" value="HTH_BmrR"/>
    <property type="match status" value="1"/>
</dbReference>
<dbReference type="SMART" id="SM00422">
    <property type="entry name" value="HTH_MERR"/>
    <property type="match status" value="1"/>
</dbReference>
<keyword evidence="4" id="KW-1185">Reference proteome</keyword>
<gene>
    <name evidence="3" type="ORF">SAMN05421806_107120</name>
</gene>
<protein>
    <submittedName>
        <fullName evidence="3">DNA-binding transcriptional regulator, MerR family</fullName>
    </submittedName>
</protein>
<name>A0A1G9BMW5_9ACTN</name>
<dbReference type="PROSITE" id="PS00552">
    <property type="entry name" value="HTH_MERR_1"/>
    <property type="match status" value="1"/>
</dbReference>
<organism evidence="3 4">
    <name type="scientific">Streptomyces indicus</name>
    <dbReference type="NCBI Taxonomy" id="417292"/>
    <lineage>
        <taxon>Bacteria</taxon>
        <taxon>Bacillati</taxon>
        <taxon>Actinomycetota</taxon>
        <taxon>Actinomycetes</taxon>
        <taxon>Kitasatosporales</taxon>
        <taxon>Streptomycetaceae</taxon>
        <taxon>Streptomyces</taxon>
    </lineage>
</organism>
<dbReference type="Gene3D" id="3.20.80.10">
    <property type="entry name" value="Regulatory factor, effector binding domain"/>
    <property type="match status" value="1"/>
</dbReference>
<dbReference type="EMBL" id="FNFF01000007">
    <property type="protein sequence ID" value="SDK40205.1"/>
    <property type="molecule type" value="Genomic_DNA"/>
</dbReference>
<dbReference type="GO" id="GO:0003677">
    <property type="term" value="F:DNA binding"/>
    <property type="evidence" value="ECO:0007669"/>
    <property type="project" value="UniProtKB-KW"/>
</dbReference>
<evidence type="ECO:0000313" key="3">
    <source>
        <dbReference type="EMBL" id="SDK40205.1"/>
    </source>
</evidence>
<evidence type="ECO:0000256" key="1">
    <source>
        <dbReference type="ARBA" id="ARBA00023125"/>
    </source>
</evidence>
<keyword evidence="1 3" id="KW-0238">DNA-binding</keyword>
<dbReference type="SUPFAM" id="SSF46955">
    <property type="entry name" value="Putative DNA-binding domain"/>
    <property type="match status" value="1"/>
</dbReference>
<dbReference type="Gene3D" id="1.10.1660.10">
    <property type="match status" value="1"/>
</dbReference>
<dbReference type="InterPro" id="IPR011256">
    <property type="entry name" value="Reg_factor_effector_dom_sf"/>
</dbReference>
<feature type="domain" description="HTH merR-type" evidence="2">
    <location>
        <begin position="5"/>
        <end position="75"/>
    </location>
</feature>
<evidence type="ECO:0000313" key="4">
    <source>
        <dbReference type="Proteomes" id="UP000199155"/>
    </source>
</evidence>
<dbReference type="SUPFAM" id="SSF55136">
    <property type="entry name" value="Probable bacterial effector-binding domain"/>
    <property type="match status" value="1"/>
</dbReference>
<dbReference type="STRING" id="417292.SAMN05421806_107120"/>
<dbReference type="SMART" id="SM00871">
    <property type="entry name" value="AraC_E_bind"/>
    <property type="match status" value="1"/>
</dbReference>
<dbReference type="InterPro" id="IPR009061">
    <property type="entry name" value="DNA-bd_dom_put_sf"/>
</dbReference>
<dbReference type="GO" id="GO:0003700">
    <property type="term" value="F:DNA-binding transcription factor activity"/>
    <property type="evidence" value="ECO:0007669"/>
    <property type="project" value="InterPro"/>
</dbReference>
<dbReference type="RefSeq" id="WP_093611782.1">
    <property type="nucleotide sequence ID" value="NZ_FNFF01000007.1"/>
</dbReference>
<dbReference type="AlphaFoldDB" id="A0A1G9BMW5"/>
<proteinExistence type="predicted"/>
<accession>A0A1G9BMW5</accession>
<reference evidence="3 4" key="1">
    <citation type="submission" date="2016-10" db="EMBL/GenBank/DDBJ databases">
        <authorList>
            <person name="de Groot N.N."/>
        </authorList>
    </citation>
    <scope>NUCLEOTIDE SEQUENCE [LARGE SCALE GENOMIC DNA]</scope>
    <source>
        <strain evidence="3 4">CGMCC 4.5727</strain>
    </source>
</reference>
<dbReference type="InterPro" id="IPR000551">
    <property type="entry name" value="MerR-type_HTH_dom"/>
</dbReference>